<reference evidence="1" key="1">
    <citation type="journal article" date="2020" name="Stud. Mycol.">
        <title>101 Dothideomycetes genomes: a test case for predicting lifestyles and emergence of pathogens.</title>
        <authorList>
            <person name="Haridas S."/>
            <person name="Albert R."/>
            <person name="Binder M."/>
            <person name="Bloem J."/>
            <person name="Labutti K."/>
            <person name="Salamov A."/>
            <person name="Andreopoulos B."/>
            <person name="Baker S."/>
            <person name="Barry K."/>
            <person name="Bills G."/>
            <person name="Bluhm B."/>
            <person name="Cannon C."/>
            <person name="Castanera R."/>
            <person name="Culley D."/>
            <person name="Daum C."/>
            <person name="Ezra D."/>
            <person name="Gonzalez J."/>
            <person name="Henrissat B."/>
            <person name="Kuo A."/>
            <person name="Liang C."/>
            <person name="Lipzen A."/>
            <person name="Lutzoni F."/>
            <person name="Magnuson J."/>
            <person name="Mondo S."/>
            <person name="Nolan M."/>
            <person name="Ohm R."/>
            <person name="Pangilinan J."/>
            <person name="Park H.-J."/>
            <person name="Ramirez L."/>
            <person name="Alfaro M."/>
            <person name="Sun H."/>
            <person name="Tritt A."/>
            <person name="Yoshinaga Y."/>
            <person name="Zwiers L.-H."/>
            <person name="Turgeon B."/>
            <person name="Goodwin S."/>
            <person name="Spatafora J."/>
            <person name="Crous P."/>
            <person name="Grigoriev I."/>
        </authorList>
    </citation>
    <scope>NUCLEOTIDE SEQUENCE</scope>
    <source>
        <strain evidence="1">CBS 101060</strain>
    </source>
</reference>
<keyword evidence="2" id="KW-1185">Reference proteome</keyword>
<evidence type="ECO:0000313" key="2">
    <source>
        <dbReference type="Proteomes" id="UP000799429"/>
    </source>
</evidence>
<dbReference type="Proteomes" id="UP000799429">
    <property type="component" value="Unassembled WGS sequence"/>
</dbReference>
<name>A0A9P4S9V8_9PEZI</name>
<protein>
    <submittedName>
        <fullName evidence="1">Uncharacterized protein</fullName>
    </submittedName>
</protein>
<evidence type="ECO:0000313" key="1">
    <source>
        <dbReference type="EMBL" id="KAF2838763.1"/>
    </source>
</evidence>
<accession>A0A9P4S9V8</accession>
<sequence>MPVPNLTVEAESDPENPFGYPTEWKDLRSIIYEAKTFNERFGDAEANYVYGRVKAPTLALGILYVESLIAWFRVREISPQCARKKGEETEVTTNDDAISVLMENRVVEAALATLINCIDADPETFAKKAYELLSEIQAVHPRRFANSVDDYAGL</sequence>
<comment type="caution">
    <text evidence="1">The sequence shown here is derived from an EMBL/GenBank/DDBJ whole genome shotgun (WGS) entry which is preliminary data.</text>
</comment>
<organism evidence="1 2">
    <name type="scientific">Patellaria atrata CBS 101060</name>
    <dbReference type="NCBI Taxonomy" id="1346257"/>
    <lineage>
        <taxon>Eukaryota</taxon>
        <taxon>Fungi</taxon>
        <taxon>Dikarya</taxon>
        <taxon>Ascomycota</taxon>
        <taxon>Pezizomycotina</taxon>
        <taxon>Dothideomycetes</taxon>
        <taxon>Dothideomycetes incertae sedis</taxon>
        <taxon>Patellariales</taxon>
        <taxon>Patellariaceae</taxon>
        <taxon>Patellaria</taxon>
    </lineage>
</organism>
<proteinExistence type="predicted"/>
<gene>
    <name evidence="1" type="ORF">M501DRAFT_830342</name>
</gene>
<dbReference type="EMBL" id="MU006096">
    <property type="protein sequence ID" value="KAF2838763.1"/>
    <property type="molecule type" value="Genomic_DNA"/>
</dbReference>
<dbReference type="AlphaFoldDB" id="A0A9P4S9V8"/>